<proteinExistence type="predicted"/>
<name>A0A6M3LKA9_9ZZZZ</name>
<protein>
    <submittedName>
        <fullName evidence="1">Uncharacterized protein</fullName>
    </submittedName>
</protein>
<dbReference type="AlphaFoldDB" id="A0A6M3LKA9"/>
<evidence type="ECO:0000313" key="1">
    <source>
        <dbReference type="EMBL" id="QJA94963.1"/>
    </source>
</evidence>
<gene>
    <name evidence="1" type="ORF">MM415B03693_0009</name>
</gene>
<sequence length="56" mass="6473">MEEKLLVIDKYTRLVVKAKYPCIKGAGLCKLRRLSSNKFDCACEVSSCSYRQELRK</sequence>
<dbReference type="EMBL" id="MT143275">
    <property type="protein sequence ID" value="QJA94963.1"/>
    <property type="molecule type" value="Genomic_DNA"/>
</dbReference>
<accession>A0A6M3LKA9</accession>
<organism evidence="1">
    <name type="scientific">viral metagenome</name>
    <dbReference type="NCBI Taxonomy" id="1070528"/>
    <lineage>
        <taxon>unclassified sequences</taxon>
        <taxon>metagenomes</taxon>
        <taxon>organismal metagenomes</taxon>
    </lineage>
</organism>
<reference evidence="1" key="1">
    <citation type="submission" date="2020-03" db="EMBL/GenBank/DDBJ databases">
        <title>The deep terrestrial virosphere.</title>
        <authorList>
            <person name="Holmfeldt K."/>
            <person name="Nilsson E."/>
            <person name="Simone D."/>
            <person name="Lopez-Fernandez M."/>
            <person name="Wu X."/>
            <person name="de Brujin I."/>
            <person name="Lundin D."/>
            <person name="Andersson A."/>
            <person name="Bertilsson S."/>
            <person name="Dopson M."/>
        </authorList>
    </citation>
    <scope>NUCLEOTIDE SEQUENCE</scope>
    <source>
        <strain evidence="1">MM415B03693</strain>
    </source>
</reference>